<reference evidence="5" key="2">
    <citation type="submission" date="2014-06" db="EMBL/GenBank/DDBJ databases">
        <authorList>
            <person name="Genoscope - CEA"/>
        </authorList>
    </citation>
    <scope>NUCLEOTIDE SEQUENCE</scope>
</reference>
<proteinExistence type="predicted"/>
<reference evidence="5 6" key="1">
    <citation type="journal article" date="2014" name="Science">
        <title>Plant genetics. Early allopolyploid evolution in the post-Neolithic Brassica napus oilseed genome.</title>
        <authorList>
            <person name="Chalhoub B."/>
            <person name="Denoeud F."/>
            <person name="Liu S."/>
            <person name="Parkin I.A."/>
            <person name="Tang H."/>
            <person name="Wang X."/>
            <person name="Chiquet J."/>
            <person name="Belcram H."/>
            <person name="Tong C."/>
            <person name="Samans B."/>
            <person name="Correa M."/>
            <person name="Da Silva C."/>
            <person name="Just J."/>
            <person name="Falentin C."/>
            <person name="Koh C.S."/>
            <person name="Le Clainche I."/>
            <person name="Bernard M."/>
            <person name="Bento P."/>
            <person name="Noel B."/>
            <person name="Labadie K."/>
            <person name="Alberti A."/>
            <person name="Charles M."/>
            <person name="Arnaud D."/>
            <person name="Guo H."/>
            <person name="Daviaud C."/>
            <person name="Alamery S."/>
            <person name="Jabbari K."/>
            <person name="Zhao M."/>
            <person name="Edger P.P."/>
            <person name="Chelaifa H."/>
            <person name="Tack D."/>
            <person name="Lassalle G."/>
            <person name="Mestiri I."/>
            <person name="Schnel N."/>
            <person name="Le Paslier M.C."/>
            <person name="Fan G."/>
            <person name="Renault V."/>
            <person name="Bayer P.E."/>
            <person name="Golicz A.A."/>
            <person name="Manoli S."/>
            <person name="Lee T.H."/>
            <person name="Thi V.H."/>
            <person name="Chalabi S."/>
            <person name="Hu Q."/>
            <person name="Fan C."/>
            <person name="Tollenaere R."/>
            <person name="Lu Y."/>
            <person name="Battail C."/>
            <person name="Shen J."/>
            <person name="Sidebottom C.H."/>
            <person name="Wang X."/>
            <person name="Canaguier A."/>
            <person name="Chauveau A."/>
            <person name="Berard A."/>
            <person name="Deniot G."/>
            <person name="Guan M."/>
            <person name="Liu Z."/>
            <person name="Sun F."/>
            <person name="Lim Y.P."/>
            <person name="Lyons E."/>
            <person name="Town C.D."/>
            <person name="Bancroft I."/>
            <person name="Wang X."/>
            <person name="Meng J."/>
            <person name="Ma J."/>
            <person name="Pires J.C."/>
            <person name="King G.J."/>
            <person name="Brunel D."/>
            <person name="Delourme R."/>
            <person name="Renard M."/>
            <person name="Aury J.M."/>
            <person name="Adams K.L."/>
            <person name="Batley J."/>
            <person name="Snowdon R.J."/>
            <person name="Tost J."/>
            <person name="Edwards D."/>
            <person name="Zhou Y."/>
            <person name="Hua W."/>
            <person name="Sharpe A.G."/>
            <person name="Paterson A.H."/>
            <person name="Guan C."/>
            <person name="Wincker P."/>
        </authorList>
    </citation>
    <scope>NUCLEOTIDE SEQUENCE [LARGE SCALE GENOMIC DNA]</scope>
    <source>
        <strain evidence="6">cv. Darmor-bzh</strain>
    </source>
</reference>
<keyword evidence="6" id="KW-1185">Reference proteome</keyword>
<feature type="region of interest" description="Disordered" evidence="2">
    <location>
        <begin position="131"/>
        <end position="150"/>
    </location>
</feature>
<dbReference type="EMBL" id="HG994362">
    <property type="protein sequence ID" value="CAF2262024.1"/>
    <property type="molecule type" value="Genomic_DNA"/>
</dbReference>
<accession>A0A078FQT6</accession>
<evidence type="ECO:0000313" key="6">
    <source>
        <dbReference type="Proteomes" id="UP000028999"/>
    </source>
</evidence>
<dbReference type="Gramene" id="CDY15506">
    <property type="protein sequence ID" value="CDY15506"/>
    <property type="gene ID" value="GSBRNA2T00089676001"/>
</dbReference>
<evidence type="ECO:0000313" key="5">
    <source>
        <dbReference type="EMBL" id="CDY15506.1"/>
    </source>
</evidence>
<evidence type="ECO:0000259" key="3">
    <source>
        <dbReference type="PROSITE" id="PS50157"/>
    </source>
</evidence>
<dbReference type="InterPro" id="IPR013087">
    <property type="entry name" value="Znf_C2H2_type"/>
</dbReference>
<dbReference type="AlphaFoldDB" id="A0A078FQT6"/>
<dbReference type="PaxDb" id="3708-A0A078FQT6"/>
<evidence type="ECO:0000256" key="2">
    <source>
        <dbReference type="SAM" id="MobiDB-lite"/>
    </source>
</evidence>
<dbReference type="EMBL" id="LK032055">
    <property type="protein sequence ID" value="CDY15506.1"/>
    <property type="molecule type" value="Genomic_DNA"/>
</dbReference>
<feature type="domain" description="C2H2-type" evidence="3">
    <location>
        <begin position="7"/>
        <end position="35"/>
    </location>
</feature>
<dbReference type="Proteomes" id="UP000028999">
    <property type="component" value="Unassembled WGS sequence"/>
</dbReference>
<protein>
    <submittedName>
        <fullName evidence="4">(rape) hypothetical protein</fullName>
    </submittedName>
    <submittedName>
        <fullName evidence="5">BnaA08g27900D protein</fullName>
    </submittedName>
</protein>
<name>A0A078FQT6_BRANA</name>
<feature type="compositionally biased region" description="Polar residues" evidence="2">
    <location>
        <begin position="135"/>
        <end position="144"/>
    </location>
</feature>
<evidence type="ECO:0000313" key="4">
    <source>
        <dbReference type="EMBL" id="CAF2262024.1"/>
    </source>
</evidence>
<dbReference type="PROSITE" id="PS00028">
    <property type="entry name" value="ZINC_FINGER_C2H2_1"/>
    <property type="match status" value="1"/>
</dbReference>
<keyword evidence="1" id="KW-0479">Metal-binding</keyword>
<evidence type="ECO:0000256" key="1">
    <source>
        <dbReference type="PROSITE-ProRule" id="PRU00042"/>
    </source>
</evidence>
<reference evidence="4" key="3">
    <citation type="submission" date="2021-01" db="EMBL/GenBank/DDBJ databases">
        <authorList>
            <consortium name="Genoscope - CEA"/>
            <person name="William W."/>
        </authorList>
    </citation>
    <scope>NUCLEOTIDE SEQUENCE</scope>
</reference>
<dbReference type="OMA" id="LISHCNT"/>
<sequence>MHVSKPQKCSLCNRIFLTPQDLISHCNTFHSNHHFSTFSSSAAAAPTIFRHHYPNPNHAMSGRNGFYLNYYRSGHIDEQGMFLKGCPANTPANNSNFLFGQQEKPKLINFFPAMASESSRTLPLLCQLEQRRPSQDTATESGSIDLTLRL</sequence>
<dbReference type="STRING" id="3708.A0A078FQT6"/>
<dbReference type="GO" id="GO:0008270">
    <property type="term" value="F:zinc ion binding"/>
    <property type="evidence" value="ECO:0007669"/>
    <property type="project" value="UniProtKB-KW"/>
</dbReference>
<dbReference type="Proteomes" id="UP001295469">
    <property type="component" value="Chromosome A08"/>
</dbReference>
<keyword evidence="1" id="KW-0862">Zinc</keyword>
<organism evidence="5 6">
    <name type="scientific">Brassica napus</name>
    <name type="common">Rape</name>
    <dbReference type="NCBI Taxonomy" id="3708"/>
    <lineage>
        <taxon>Eukaryota</taxon>
        <taxon>Viridiplantae</taxon>
        <taxon>Streptophyta</taxon>
        <taxon>Embryophyta</taxon>
        <taxon>Tracheophyta</taxon>
        <taxon>Spermatophyta</taxon>
        <taxon>Magnoliopsida</taxon>
        <taxon>eudicotyledons</taxon>
        <taxon>Gunneridae</taxon>
        <taxon>Pentapetalae</taxon>
        <taxon>rosids</taxon>
        <taxon>malvids</taxon>
        <taxon>Brassicales</taxon>
        <taxon>Brassicaceae</taxon>
        <taxon>Brassiceae</taxon>
        <taxon>Brassica</taxon>
    </lineage>
</organism>
<keyword evidence="1" id="KW-0863">Zinc-finger</keyword>
<gene>
    <name evidence="5" type="primary">BnaA08g27900D</name>
    <name evidence="4" type="ORF">DARMORV10_A08P36930.1</name>
    <name evidence="5" type="ORF">GSBRNA2T00089676001</name>
</gene>
<dbReference type="PROSITE" id="PS50157">
    <property type="entry name" value="ZINC_FINGER_C2H2_2"/>
    <property type="match status" value="1"/>
</dbReference>